<keyword evidence="2" id="KW-1185">Reference proteome</keyword>
<sequence length="79" mass="8821">MAELLHGANLLAMLVVDSVFSVDLKKLGLLAYHQYWFCEERSAADLSASCDTRLPDLLLNFLIGLLDGVNWRALDGRIE</sequence>
<comment type="caution">
    <text evidence="1">The sequence shown here is derived from an EMBL/GenBank/DDBJ whole genome shotgun (WGS) entry which is preliminary data.</text>
</comment>
<gene>
    <name evidence="1" type="ORF">GCM10009655_05350</name>
</gene>
<organism evidence="1 2">
    <name type="scientific">Rhodoglobus aureus</name>
    <dbReference type="NCBI Taxonomy" id="191497"/>
    <lineage>
        <taxon>Bacteria</taxon>
        <taxon>Bacillati</taxon>
        <taxon>Actinomycetota</taxon>
        <taxon>Actinomycetes</taxon>
        <taxon>Micrococcales</taxon>
        <taxon>Microbacteriaceae</taxon>
        <taxon>Rhodoglobus</taxon>
    </lineage>
</organism>
<accession>A0ABN1VFG2</accession>
<dbReference type="Proteomes" id="UP001500943">
    <property type="component" value="Unassembled WGS sequence"/>
</dbReference>
<proteinExistence type="predicted"/>
<reference evidence="1 2" key="1">
    <citation type="journal article" date="2019" name="Int. J. Syst. Evol. Microbiol.">
        <title>The Global Catalogue of Microorganisms (GCM) 10K type strain sequencing project: providing services to taxonomists for standard genome sequencing and annotation.</title>
        <authorList>
            <consortium name="The Broad Institute Genomics Platform"/>
            <consortium name="The Broad Institute Genome Sequencing Center for Infectious Disease"/>
            <person name="Wu L."/>
            <person name="Ma J."/>
        </authorList>
    </citation>
    <scope>NUCLEOTIDE SEQUENCE [LARGE SCALE GENOMIC DNA]</scope>
    <source>
        <strain evidence="1 2">JCM 12762</strain>
    </source>
</reference>
<evidence type="ECO:0000313" key="1">
    <source>
        <dbReference type="EMBL" id="GAA1209226.1"/>
    </source>
</evidence>
<dbReference type="EMBL" id="BAAAKW010000014">
    <property type="protein sequence ID" value="GAA1209226.1"/>
    <property type="molecule type" value="Genomic_DNA"/>
</dbReference>
<name>A0ABN1VFG2_9MICO</name>
<evidence type="ECO:0000313" key="2">
    <source>
        <dbReference type="Proteomes" id="UP001500943"/>
    </source>
</evidence>
<protein>
    <submittedName>
        <fullName evidence="1">Uncharacterized protein</fullName>
    </submittedName>
</protein>